<dbReference type="OrthoDB" id="10530163at2759"/>
<feature type="compositionally biased region" description="Basic and acidic residues" evidence="1">
    <location>
        <begin position="67"/>
        <end position="86"/>
    </location>
</feature>
<dbReference type="VEuPathDB" id="FungiDB:G647_04346"/>
<name>V9DE82_9EURO</name>
<feature type="compositionally biased region" description="Polar residues" evidence="1">
    <location>
        <begin position="34"/>
        <end position="44"/>
    </location>
</feature>
<feature type="compositionally biased region" description="Basic residues" evidence="1">
    <location>
        <begin position="87"/>
        <end position="98"/>
    </location>
</feature>
<dbReference type="RefSeq" id="XP_008726912.1">
    <property type="nucleotide sequence ID" value="XM_008728690.1"/>
</dbReference>
<dbReference type="HOGENOM" id="CLU_660568_0_0_1"/>
<dbReference type="Proteomes" id="UP000030678">
    <property type="component" value="Unassembled WGS sequence"/>
</dbReference>
<evidence type="ECO:0000256" key="1">
    <source>
        <dbReference type="SAM" id="MobiDB-lite"/>
    </source>
</evidence>
<feature type="compositionally biased region" description="Low complexity" evidence="1">
    <location>
        <begin position="110"/>
        <end position="125"/>
    </location>
</feature>
<dbReference type="AlphaFoldDB" id="V9DE82"/>
<gene>
    <name evidence="2" type="ORF">G647_04346</name>
</gene>
<feature type="region of interest" description="Disordered" evidence="1">
    <location>
        <begin position="1"/>
        <end position="125"/>
    </location>
</feature>
<proteinExistence type="predicted"/>
<evidence type="ECO:0000313" key="2">
    <source>
        <dbReference type="EMBL" id="ETI24976.1"/>
    </source>
</evidence>
<dbReference type="EMBL" id="KB822704">
    <property type="protein sequence ID" value="ETI24976.1"/>
    <property type="molecule type" value="Genomic_DNA"/>
</dbReference>
<feature type="compositionally biased region" description="Basic and acidic residues" evidence="1">
    <location>
        <begin position="8"/>
        <end position="23"/>
    </location>
</feature>
<evidence type="ECO:0000313" key="3">
    <source>
        <dbReference type="Proteomes" id="UP000030678"/>
    </source>
</evidence>
<dbReference type="GeneID" id="19982839"/>
<protein>
    <submittedName>
        <fullName evidence="2">Uncharacterized protein</fullName>
    </submittedName>
</protein>
<organism evidence="2 3">
    <name type="scientific">Cladophialophora carrionii CBS 160.54</name>
    <dbReference type="NCBI Taxonomy" id="1279043"/>
    <lineage>
        <taxon>Eukaryota</taxon>
        <taxon>Fungi</taxon>
        <taxon>Dikarya</taxon>
        <taxon>Ascomycota</taxon>
        <taxon>Pezizomycotina</taxon>
        <taxon>Eurotiomycetes</taxon>
        <taxon>Chaetothyriomycetidae</taxon>
        <taxon>Chaetothyriales</taxon>
        <taxon>Herpotrichiellaceae</taxon>
        <taxon>Cladophialophora</taxon>
    </lineage>
</organism>
<accession>V9DE82</accession>
<reference evidence="2 3" key="1">
    <citation type="submission" date="2013-03" db="EMBL/GenBank/DDBJ databases">
        <title>The Genome Sequence of Cladophialophora carrionii CBS 160.54.</title>
        <authorList>
            <consortium name="The Broad Institute Genomics Platform"/>
            <person name="Cuomo C."/>
            <person name="de Hoog S."/>
            <person name="Gorbushina A."/>
            <person name="Walker B."/>
            <person name="Young S.K."/>
            <person name="Zeng Q."/>
            <person name="Gargeya S."/>
            <person name="Fitzgerald M."/>
            <person name="Haas B."/>
            <person name="Abouelleil A."/>
            <person name="Allen A.W."/>
            <person name="Alvarado L."/>
            <person name="Arachchi H.M."/>
            <person name="Berlin A.M."/>
            <person name="Chapman S.B."/>
            <person name="Gainer-Dewar J."/>
            <person name="Goldberg J."/>
            <person name="Griggs A."/>
            <person name="Gujja S."/>
            <person name="Hansen M."/>
            <person name="Howarth C."/>
            <person name="Imamovic A."/>
            <person name="Ireland A."/>
            <person name="Larimer J."/>
            <person name="McCowan C."/>
            <person name="Murphy C."/>
            <person name="Pearson M."/>
            <person name="Poon T.W."/>
            <person name="Priest M."/>
            <person name="Roberts A."/>
            <person name="Saif S."/>
            <person name="Shea T."/>
            <person name="Sisk P."/>
            <person name="Sykes S."/>
            <person name="Wortman J."/>
            <person name="Nusbaum C."/>
            <person name="Birren B."/>
        </authorList>
    </citation>
    <scope>NUCLEOTIDE SEQUENCE [LARGE SCALE GENOMIC DNA]</scope>
    <source>
        <strain evidence="2 3">CBS 160.54</strain>
    </source>
</reference>
<feature type="region of interest" description="Disordered" evidence="1">
    <location>
        <begin position="372"/>
        <end position="416"/>
    </location>
</feature>
<sequence length="416" mass="46653">MSRVLRGRAAEAGEEDKKEDGGRLVRQRRVTDRFGQSQVTSSDIPESRKHHRLRRLNDNSYRPTRHQASDNRKLFRDASESDLEKSHRPRTRRQRCAHNPHTTGMDNFRAANSPSPASESSYGEAPADEVLSSLMQVAPGTLPAAFDIRTFLAAAPQKKVKKQPPPPPDVEPMPLDLWELAKEPMPAAFEESHDQIWMAGVVWLHHVLQEGNTEPGTAQTTVRRGQEVVFVPQRRHERVVWFTPVRGSNIWGCLRCLFQRALQFFTQYPRSLLNGVTDLDHSAITTRLQKIVDDIDLTVQRWKLQQTGSDSDYHPEVDTNNPRRILAGAPRVCVPNGRWSQARSVSSQPDYSDDSMVFSSVSDGADRYGVCGTGTGDYDEGDRHEDTAGEDLAGEDTAGWDADDEGVYDHPQGASH</sequence>